<dbReference type="FunFam" id="3.40.50.970:FF:000001">
    <property type="entry name" value="Pyruvate dehydrogenase E1 beta subunit"/>
    <property type="match status" value="1"/>
</dbReference>
<sequence>MAEMSLLEALRSGLDEAMAADERVFIFGEDVGRRGGVFRVTDGLIDKYGPYRVMDAPLAESIIVGASIGAACYGLRPVAEIQFADFIWPATNQLVSEAARMRYRSNGEWNVPMVVRAPYGGGIHGALYHSQSVEAFFAHVPGLKVVAPATPYDVKGMIKSAIADPDPVIFFEHKKTYRLIKGEVPEGDYTVPIGVADVKRTGDAITIITYGLMLHYALEAATQLAQSAGIEAEVVDLRTIRPLDTETILASVRKTGKALIVHEDNLTGGIGGEISALIAEHAFEYLDGPVARLAGPEIPAMPFASSLEHAFMPTPERILQKLRELVAY</sequence>
<dbReference type="SMART" id="SM00861">
    <property type="entry name" value="Transket_pyr"/>
    <property type="match status" value="1"/>
</dbReference>
<dbReference type="Pfam" id="PF02780">
    <property type="entry name" value="Transketolase_C"/>
    <property type="match status" value="1"/>
</dbReference>
<dbReference type="GO" id="GO:0003863">
    <property type="term" value="F:branched-chain 2-oxo acid dehydrogenase activity"/>
    <property type="evidence" value="ECO:0007669"/>
    <property type="project" value="UniProtKB-EC"/>
</dbReference>
<dbReference type="CDD" id="cd07036">
    <property type="entry name" value="TPP_PYR_E1-PDHc-beta_like"/>
    <property type="match status" value="1"/>
</dbReference>
<keyword evidence="2 5" id="KW-0560">Oxidoreductase</keyword>
<dbReference type="PANTHER" id="PTHR43257">
    <property type="entry name" value="PYRUVATE DEHYDROGENASE E1 COMPONENT BETA SUBUNIT"/>
    <property type="match status" value="1"/>
</dbReference>
<dbReference type="PANTHER" id="PTHR43257:SF2">
    <property type="entry name" value="PYRUVATE DEHYDROGENASE E1 COMPONENT SUBUNIT BETA"/>
    <property type="match status" value="1"/>
</dbReference>
<dbReference type="EC" id="1.2.4.4" evidence="5"/>
<gene>
    <name evidence="5" type="ORF">AVDCRST_MAG26-1073</name>
</gene>
<dbReference type="EMBL" id="CADCTK010000246">
    <property type="protein sequence ID" value="CAA9233244.1"/>
    <property type="molecule type" value="Genomic_DNA"/>
</dbReference>
<dbReference type="AlphaFoldDB" id="A0A6J4HVN8"/>
<evidence type="ECO:0000256" key="3">
    <source>
        <dbReference type="ARBA" id="ARBA00023052"/>
    </source>
</evidence>
<dbReference type="Gene3D" id="3.40.50.970">
    <property type="match status" value="1"/>
</dbReference>
<keyword evidence="3" id="KW-0786">Thiamine pyrophosphate</keyword>
<dbReference type="NCBIfam" id="NF006667">
    <property type="entry name" value="PRK09212.1"/>
    <property type="match status" value="1"/>
</dbReference>
<dbReference type="InterPro" id="IPR005475">
    <property type="entry name" value="Transketolase-like_Pyr-bd"/>
</dbReference>
<dbReference type="Gene3D" id="3.40.50.920">
    <property type="match status" value="1"/>
</dbReference>
<comment type="cofactor">
    <cofactor evidence="1">
        <name>thiamine diphosphate</name>
        <dbReference type="ChEBI" id="CHEBI:58937"/>
    </cofactor>
</comment>
<dbReference type="InterPro" id="IPR033248">
    <property type="entry name" value="Transketolase_C"/>
</dbReference>
<reference evidence="5" key="1">
    <citation type="submission" date="2020-02" db="EMBL/GenBank/DDBJ databases">
        <authorList>
            <person name="Meier V. D."/>
        </authorList>
    </citation>
    <scope>NUCLEOTIDE SEQUENCE</scope>
    <source>
        <strain evidence="5">AVDCRST_MAG26</strain>
    </source>
</reference>
<evidence type="ECO:0000313" key="5">
    <source>
        <dbReference type="EMBL" id="CAA9233244.1"/>
    </source>
</evidence>
<feature type="domain" description="Transketolase-like pyrimidine-binding" evidence="4">
    <location>
        <begin position="4"/>
        <end position="179"/>
    </location>
</feature>
<accession>A0A6J4HVN8</accession>
<protein>
    <submittedName>
        <fullName evidence="5">Branched-chain alpha-keto acid dehydrogenase, E1 component, beta subunit</fullName>
        <ecNumber evidence="5">1.2.4.4</ecNumber>
    </submittedName>
</protein>
<evidence type="ECO:0000256" key="2">
    <source>
        <dbReference type="ARBA" id="ARBA00023002"/>
    </source>
</evidence>
<organism evidence="5">
    <name type="scientific">uncultured Chloroflexia bacterium</name>
    <dbReference type="NCBI Taxonomy" id="1672391"/>
    <lineage>
        <taxon>Bacteria</taxon>
        <taxon>Bacillati</taxon>
        <taxon>Chloroflexota</taxon>
        <taxon>Chloroflexia</taxon>
        <taxon>environmental samples</taxon>
    </lineage>
</organism>
<proteinExistence type="predicted"/>
<dbReference type="Pfam" id="PF02779">
    <property type="entry name" value="Transket_pyr"/>
    <property type="match status" value="1"/>
</dbReference>
<dbReference type="InterPro" id="IPR029061">
    <property type="entry name" value="THDP-binding"/>
</dbReference>
<dbReference type="FunFam" id="3.40.50.920:FF:000001">
    <property type="entry name" value="Pyruvate dehydrogenase E1 beta subunit"/>
    <property type="match status" value="1"/>
</dbReference>
<dbReference type="InterPro" id="IPR009014">
    <property type="entry name" value="Transketo_C/PFOR_II"/>
</dbReference>
<dbReference type="SUPFAM" id="SSF52922">
    <property type="entry name" value="TK C-terminal domain-like"/>
    <property type="match status" value="1"/>
</dbReference>
<name>A0A6J4HVN8_9CHLR</name>
<dbReference type="SUPFAM" id="SSF52518">
    <property type="entry name" value="Thiamin diphosphate-binding fold (THDP-binding)"/>
    <property type="match status" value="1"/>
</dbReference>
<evidence type="ECO:0000259" key="4">
    <source>
        <dbReference type="SMART" id="SM00861"/>
    </source>
</evidence>
<evidence type="ECO:0000256" key="1">
    <source>
        <dbReference type="ARBA" id="ARBA00001964"/>
    </source>
</evidence>